<comment type="catalytic activity">
    <reaction evidence="1">
        <text>3-hydroxy-2-methylpropanoyl-CoA + H2O = 3-hydroxy-2-methylpropanoate + CoA + H(+)</text>
        <dbReference type="Rhea" id="RHEA:20888"/>
        <dbReference type="ChEBI" id="CHEBI:11805"/>
        <dbReference type="ChEBI" id="CHEBI:15377"/>
        <dbReference type="ChEBI" id="CHEBI:15378"/>
        <dbReference type="ChEBI" id="CHEBI:57287"/>
        <dbReference type="ChEBI" id="CHEBI:57340"/>
        <dbReference type="EC" id="3.1.2.4"/>
    </reaction>
</comment>
<dbReference type="Gene3D" id="3.90.226.10">
    <property type="entry name" value="2-enoyl-CoA Hydratase, Chain A, domain 1"/>
    <property type="match status" value="1"/>
</dbReference>
<dbReference type="OrthoDB" id="9790967at2"/>
<dbReference type="SUPFAM" id="SSF52096">
    <property type="entry name" value="ClpP/crotonase"/>
    <property type="match status" value="1"/>
</dbReference>
<sequence length="342" mass="36917">MTDITTRRIGKAGRITLNRPKALNAVTHDMCREVEDALEVWRDDDAVGVIIMDASGEKAFSAGGDIAALYDSGIRGDFAFGQAFWRDEYRLNAKLREYPKPIISFLHGLVLGGGVGLGCHGSHRIVGETSKISMPECLIGLVPDVGGSMMLANAPGWTGLYAGLTGTRLKAGDAIALGFADLFIPEADWPALIATLETTGDVTCLSAAAQPAPEGPVMAARADIDALFDAPTLPLLLARLRRAEGDLARSALQVIEGASPLALAYTIWMLHQLRGNRNLRDALQLEYRFTARAMEHGDFIEGIRAAIIDKDRSPRWKHDIDALPEQDLAIMQADLGALELTF</sequence>
<name>A0A0N8IBJ8_9RHOB</name>
<dbReference type="EC" id="3.1.2.4" evidence="2"/>
<proteinExistence type="predicted"/>
<accession>A0A0N8IBJ8</accession>
<dbReference type="Pfam" id="PF16113">
    <property type="entry name" value="ECH_2"/>
    <property type="match status" value="1"/>
</dbReference>
<dbReference type="InterPro" id="IPR032259">
    <property type="entry name" value="HIBYL-CoA-H"/>
</dbReference>
<dbReference type="GO" id="GO:0005829">
    <property type="term" value="C:cytosol"/>
    <property type="evidence" value="ECO:0007669"/>
    <property type="project" value="TreeGrafter"/>
</dbReference>
<evidence type="ECO:0000256" key="3">
    <source>
        <dbReference type="ARBA" id="ARBA00022801"/>
    </source>
</evidence>
<feature type="domain" description="Enoyl-CoA hydratase/isomerase" evidence="4">
    <location>
        <begin position="13"/>
        <end position="319"/>
    </location>
</feature>
<dbReference type="PANTHER" id="PTHR43176:SF3">
    <property type="entry name" value="3-HYDROXYISOBUTYRYL-COA HYDROLASE, MITOCHONDRIAL"/>
    <property type="match status" value="1"/>
</dbReference>
<comment type="caution">
    <text evidence="5">The sequence shown here is derived from an EMBL/GenBank/DDBJ whole genome shotgun (WGS) entry which is preliminary data.</text>
</comment>
<dbReference type="STRING" id="154981.AKJ29_11535"/>
<dbReference type="Proteomes" id="UP000050471">
    <property type="component" value="Unassembled WGS sequence"/>
</dbReference>
<evidence type="ECO:0000259" key="4">
    <source>
        <dbReference type="Pfam" id="PF16113"/>
    </source>
</evidence>
<dbReference type="GO" id="GO:0003860">
    <property type="term" value="F:3-hydroxyisobutyryl-CoA hydrolase activity"/>
    <property type="evidence" value="ECO:0007669"/>
    <property type="project" value="UniProtKB-EC"/>
</dbReference>
<gene>
    <name evidence="5" type="ORF">AKJ29_11535</name>
</gene>
<dbReference type="InterPro" id="IPR029045">
    <property type="entry name" value="ClpP/crotonase-like_dom_sf"/>
</dbReference>
<organism evidence="5 6">
    <name type="scientific">Aliiroseovarius crassostreae</name>
    <dbReference type="NCBI Taxonomy" id="154981"/>
    <lineage>
        <taxon>Bacteria</taxon>
        <taxon>Pseudomonadati</taxon>
        <taxon>Pseudomonadota</taxon>
        <taxon>Alphaproteobacteria</taxon>
        <taxon>Rhodobacterales</taxon>
        <taxon>Paracoccaceae</taxon>
        <taxon>Aliiroseovarius</taxon>
    </lineage>
</organism>
<evidence type="ECO:0000313" key="5">
    <source>
        <dbReference type="EMBL" id="KPN63307.1"/>
    </source>
</evidence>
<dbReference type="EMBL" id="LKBA01000006">
    <property type="protein sequence ID" value="KPN63307.1"/>
    <property type="molecule type" value="Genomic_DNA"/>
</dbReference>
<evidence type="ECO:0000313" key="6">
    <source>
        <dbReference type="Proteomes" id="UP000050471"/>
    </source>
</evidence>
<evidence type="ECO:0000256" key="1">
    <source>
        <dbReference type="ARBA" id="ARBA00001709"/>
    </source>
</evidence>
<dbReference type="RefSeq" id="WP_055189529.1">
    <property type="nucleotide sequence ID" value="NZ_FPBS01000002.1"/>
</dbReference>
<dbReference type="PANTHER" id="PTHR43176">
    <property type="entry name" value="3-HYDROXYISOBUTYRYL-COA HYDROLASE-RELATED"/>
    <property type="match status" value="1"/>
</dbReference>
<dbReference type="NCBIfam" id="NF004127">
    <property type="entry name" value="PRK05617.1"/>
    <property type="match status" value="1"/>
</dbReference>
<dbReference type="InterPro" id="IPR045004">
    <property type="entry name" value="ECH_dom"/>
</dbReference>
<keyword evidence="6" id="KW-1185">Reference proteome</keyword>
<dbReference type="GO" id="GO:0006574">
    <property type="term" value="P:L-valine catabolic process"/>
    <property type="evidence" value="ECO:0007669"/>
    <property type="project" value="TreeGrafter"/>
</dbReference>
<dbReference type="CDD" id="cd06558">
    <property type="entry name" value="crotonase-like"/>
    <property type="match status" value="1"/>
</dbReference>
<dbReference type="AlphaFoldDB" id="A0A0N8IBJ8"/>
<reference evidence="5 6" key="1">
    <citation type="submission" date="2015-09" db="EMBL/GenBank/DDBJ databases">
        <title>Draft genome sequence of Aliiroseovarius crassostreae CV919-312TSm, the causative agent of Roseovarius Oyster Disease (formerly Juvenile Oyster Disease).</title>
        <authorList>
            <person name="Kessner L."/>
            <person name="Spinard E."/>
            <person name="Nelson D."/>
        </authorList>
    </citation>
    <scope>NUCLEOTIDE SEQUENCE [LARGE SCALE GENOMIC DNA]</scope>
    <source>
        <strain evidence="5 6">CV919-312</strain>
    </source>
</reference>
<keyword evidence="3" id="KW-0378">Hydrolase</keyword>
<protein>
    <recommendedName>
        <fullName evidence="2">3-hydroxyisobutyryl-CoA hydrolase</fullName>
        <ecNumber evidence="2">3.1.2.4</ecNumber>
    </recommendedName>
</protein>
<evidence type="ECO:0000256" key="2">
    <source>
        <dbReference type="ARBA" id="ARBA00011915"/>
    </source>
</evidence>